<dbReference type="Proteomes" id="UP001600888">
    <property type="component" value="Unassembled WGS sequence"/>
</dbReference>
<evidence type="ECO:0008006" key="4">
    <source>
        <dbReference type="Google" id="ProtNLM"/>
    </source>
</evidence>
<evidence type="ECO:0000313" key="3">
    <source>
        <dbReference type="Proteomes" id="UP001600888"/>
    </source>
</evidence>
<dbReference type="EMBL" id="JBAWTH010000013">
    <property type="protein sequence ID" value="KAL2289254.1"/>
    <property type="molecule type" value="Genomic_DNA"/>
</dbReference>
<evidence type="ECO:0000256" key="1">
    <source>
        <dbReference type="SAM" id="Phobius"/>
    </source>
</evidence>
<keyword evidence="3" id="KW-1185">Reference proteome</keyword>
<proteinExistence type="predicted"/>
<keyword evidence="1" id="KW-0472">Membrane</keyword>
<organism evidence="2 3">
    <name type="scientific">Diaporthe vaccinii</name>
    <dbReference type="NCBI Taxonomy" id="105482"/>
    <lineage>
        <taxon>Eukaryota</taxon>
        <taxon>Fungi</taxon>
        <taxon>Dikarya</taxon>
        <taxon>Ascomycota</taxon>
        <taxon>Pezizomycotina</taxon>
        <taxon>Sordariomycetes</taxon>
        <taxon>Sordariomycetidae</taxon>
        <taxon>Diaporthales</taxon>
        <taxon>Diaporthaceae</taxon>
        <taxon>Diaporthe</taxon>
        <taxon>Diaporthe eres species complex</taxon>
    </lineage>
</organism>
<feature type="transmembrane region" description="Helical" evidence="1">
    <location>
        <begin position="39"/>
        <end position="58"/>
    </location>
</feature>
<protein>
    <recommendedName>
        <fullName evidence="4">Secreted protein</fullName>
    </recommendedName>
</protein>
<comment type="caution">
    <text evidence="2">The sequence shown here is derived from an EMBL/GenBank/DDBJ whole genome shotgun (WGS) entry which is preliminary data.</text>
</comment>
<name>A0ABR4F3K0_9PEZI</name>
<keyword evidence="1" id="KW-1133">Transmembrane helix</keyword>
<accession>A0ABR4F3K0</accession>
<reference evidence="2 3" key="1">
    <citation type="submission" date="2024-03" db="EMBL/GenBank/DDBJ databases">
        <title>A high-quality draft genome sequence of Diaporthe vaccinii, a causative agent of upright dieback and viscid rot disease in cranberry plants.</title>
        <authorList>
            <person name="Sarrasin M."/>
            <person name="Lang B.F."/>
            <person name="Burger G."/>
        </authorList>
    </citation>
    <scope>NUCLEOTIDE SEQUENCE [LARGE SCALE GENOMIC DNA]</scope>
    <source>
        <strain evidence="2 3">IS7</strain>
    </source>
</reference>
<keyword evidence="1" id="KW-0812">Transmembrane</keyword>
<gene>
    <name evidence="2" type="ORF">FJTKL_02271</name>
</gene>
<sequence length="67" mass="7160">MIPHAVRLIRTRFAATRAVLLPLAAGVQASQTGAHRTRLALALAVTGVNSTTLAFHVVDKAIRLFKV</sequence>
<evidence type="ECO:0000313" key="2">
    <source>
        <dbReference type="EMBL" id="KAL2289254.1"/>
    </source>
</evidence>